<gene>
    <name evidence="4" type="ORF">J7S33_07740</name>
    <name evidence="3" type="ORF">JOE68_001490</name>
</gene>
<reference evidence="4" key="2">
    <citation type="submission" date="2021-04" db="EMBL/GenBank/DDBJ databases">
        <title>Saccharothrix algeriensis WGS.</title>
        <authorList>
            <person name="Stuskova K."/>
            <person name="Hakalova E."/>
            <person name="Tebbal A.B."/>
            <person name="Eichmeier A."/>
        </authorList>
    </citation>
    <scope>NUCLEOTIDE SEQUENCE</scope>
    <source>
        <strain evidence="4">NRRL B-24137</strain>
    </source>
</reference>
<dbReference type="Proteomes" id="UP000671828">
    <property type="component" value="Chromosome"/>
</dbReference>
<feature type="chain" id="PRO_5035765976" evidence="2">
    <location>
        <begin position="21"/>
        <end position="189"/>
    </location>
</feature>
<evidence type="ECO:0000313" key="6">
    <source>
        <dbReference type="Proteomes" id="UP001195724"/>
    </source>
</evidence>
<dbReference type="PROSITE" id="PS51257">
    <property type="entry name" value="PROKAR_LIPOPROTEIN"/>
    <property type="match status" value="1"/>
</dbReference>
<proteinExistence type="predicted"/>
<evidence type="ECO:0000313" key="4">
    <source>
        <dbReference type="EMBL" id="QTR04712.1"/>
    </source>
</evidence>
<evidence type="ECO:0000313" key="5">
    <source>
        <dbReference type="Proteomes" id="UP000671828"/>
    </source>
</evidence>
<dbReference type="EMBL" id="JAFBCL010000001">
    <property type="protein sequence ID" value="MBM7810625.1"/>
    <property type="molecule type" value="Genomic_DNA"/>
</dbReference>
<dbReference type="RefSeq" id="WP_204841570.1">
    <property type="nucleotide sequence ID" value="NZ_JAFBCL010000001.1"/>
</dbReference>
<evidence type="ECO:0000313" key="3">
    <source>
        <dbReference type="EMBL" id="MBM7810625.1"/>
    </source>
</evidence>
<feature type="signal peptide" evidence="2">
    <location>
        <begin position="1"/>
        <end position="20"/>
    </location>
</feature>
<organism evidence="4 5">
    <name type="scientific">Saccharothrix algeriensis</name>
    <dbReference type="NCBI Taxonomy" id="173560"/>
    <lineage>
        <taxon>Bacteria</taxon>
        <taxon>Bacillati</taxon>
        <taxon>Actinomycetota</taxon>
        <taxon>Actinomycetes</taxon>
        <taxon>Pseudonocardiales</taxon>
        <taxon>Pseudonocardiaceae</taxon>
        <taxon>Saccharothrix</taxon>
    </lineage>
</organism>
<name>A0A8T8I1K6_9PSEU</name>
<dbReference type="Proteomes" id="UP001195724">
    <property type="component" value="Unassembled WGS sequence"/>
</dbReference>
<feature type="region of interest" description="Disordered" evidence="1">
    <location>
        <begin position="21"/>
        <end position="50"/>
    </location>
</feature>
<dbReference type="Pfam" id="PF12079">
    <property type="entry name" value="DUF3558"/>
    <property type="match status" value="1"/>
</dbReference>
<keyword evidence="6" id="KW-1185">Reference proteome</keyword>
<sequence>MRRLLPTSVAALGLVLTACAPGTTGSPTPGSTPPAPESTSTPTSPQRPREIKLDGKDACQLLSSDQLPALRIDRPGKPRESDLYQATGCSWTVTGAGNSLVPVTKEGIEVWTAGKREGRSAVIEPVLGFPAISVTLPTDELRCDVMVDTSEGQYLTAGFDVTPSYRDKFPEPCDGARRLAEAAMQNLLK</sequence>
<evidence type="ECO:0000256" key="1">
    <source>
        <dbReference type="SAM" id="MobiDB-lite"/>
    </source>
</evidence>
<keyword evidence="2" id="KW-0732">Signal</keyword>
<evidence type="ECO:0000256" key="2">
    <source>
        <dbReference type="SAM" id="SignalP"/>
    </source>
</evidence>
<reference evidence="3 6" key="1">
    <citation type="submission" date="2021-01" db="EMBL/GenBank/DDBJ databases">
        <title>Sequencing the genomes of 1000 actinobacteria strains.</title>
        <authorList>
            <person name="Klenk H.-P."/>
        </authorList>
    </citation>
    <scope>NUCLEOTIDE SEQUENCE [LARGE SCALE GENOMIC DNA]</scope>
    <source>
        <strain evidence="3 6">DSM 44581</strain>
    </source>
</reference>
<protein>
    <submittedName>
        <fullName evidence="4">DUF3558 domain-containing protein</fullName>
    </submittedName>
</protein>
<dbReference type="InterPro" id="IPR024520">
    <property type="entry name" value="DUF3558"/>
</dbReference>
<dbReference type="AlphaFoldDB" id="A0A8T8I1K6"/>
<accession>A0A8T8I1K6</accession>
<dbReference type="EMBL" id="CP072788">
    <property type="protein sequence ID" value="QTR04712.1"/>
    <property type="molecule type" value="Genomic_DNA"/>
</dbReference>